<evidence type="ECO:0000313" key="4">
    <source>
        <dbReference type="EMBL" id="RFF29341.1"/>
    </source>
</evidence>
<comment type="caution">
    <text evidence="4">The sequence shown here is derived from an EMBL/GenBank/DDBJ whole genome shotgun (WGS) entry which is preliminary data.</text>
</comment>
<dbReference type="Proteomes" id="UP000260351">
    <property type="component" value="Unassembled WGS sequence"/>
</dbReference>
<dbReference type="PRINTS" id="PR00455">
    <property type="entry name" value="HTHTETR"/>
</dbReference>
<evidence type="ECO:0000259" key="3">
    <source>
        <dbReference type="PROSITE" id="PS50977"/>
    </source>
</evidence>
<dbReference type="GO" id="GO:0000976">
    <property type="term" value="F:transcription cis-regulatory region binding"/>
    <property type="evidence" value="ECO:0007669"/>
    <property type="project" value="TreeGrafter"/>
</dbReference>
<dbReference type="OrthoDB" id="5816932at2"/>
<dbReference type="Gene3D" id="1.10.357.10">
    <property type="entry name" value="Tetracycline Repressor, domain 2"/>
    <property type="match status" value="1"/>
</dbReference>
<protein>
    <submittedName>
        <fullName evidence="4">TetR/AcrR family transcriptional regulator</fullName>
    </submittedName>
</protein>
<dbReference type="RefSeq" id="WP_116651707.1">
    <property type="nucleotide sequence ID" value="NZ_QUZK01000048.1"/>
</dbReference>
<name>A0A3E1K5P7_9GAMM</name>
<organism evidence="4 5">
    <name type="scientific">Wenzhouxiangella sediminis</name>
    <dbReference type="NCBI Taxonomy" id="1792836"/>
    <lineage>
        <taxon>Bacteria</taxon>
        <taxon>Pseudomonadati</taxon>
        <taxon>Pseudomonadota</taxon>
        <taxon>Gammaproteobacteria</taxon>
        <taxon>Chromatiales</taxon>
        <taxon>Wenzhouxiangellaceae</taxon>
        <taxon>Wenzhouxiangella</taxon>
    </lineage>
</organism>
<dbReference type="InterPro" id="IPR036271">
    <property type="entry name" value="Tet_transcr_reg_TetR-rel_C_sf"/>
</dbReference>
<dbReference type="PANTHER" id="PTHR30055:SF226">
    <property type="entry name" value="HTH-TYPE TRANSCRIPTIONAL REGULATOR PKSA"/>
    <property type="match status" value="1"/>
</dbReference>
<gene>
    <name evidence="4" type="ORF">DZC52_13650</name>
</gene>
<proteinExistence type="predicted"/>
<evidence type="ECO:0000256" key="1">
    <source>
        <dbReference type="ARBA" id="ARBA00023125"/>
    </source>
</evidence>
<keyword evidence="1 2" id="KW-0238">DNA-binding</keyword>
<evidence type="ECO:0000256" key="2">
    <source>
        <dbReference type="PROSITE-ProRule" id="PRU00335"/>
    </source>
</evidence>
<keyword evidence="5" id="KW-1185">Reference proteome</keyword>
<dbReference type="EMBL" id="QUZK01000048">
    <property type="protein sequence ID" value="RFF29341.1"/>
    <property type="molecule type" value="Genomic_DNA"/>
</dbReference>
<dbReference type="AlphaFoldDB" id="A0A3E1K5P7"/>
<accession>A0A3E1K5P7</accession>
<feature type="DNA-binding region" description="H-T-H motif" evidence="2">
    <location>
        <begin position="35"/>
        <end position="54"/>
    </location>
</feature>
<dbReference type="GO" id="GO:0003700">
    <property type="term" value="F:DNA-binding transcription factor activity"/>
    <property type="evidence" value="ECO:0007669"/>
    <property type="project" value="TreeGrafter"/>
</dbReference>
<dbReference type="InterPro" id="IPR001647">
    <property type="entry name" value="HTH_TetR"/>
</dbReference>
<dbReference type="PROSITE" id="PS50977">
    <property type="entry name" value="HTH_TETR_2"/>
    <property type="match status" value="1"/>
</dbReference>
<dbReference type="InterPro" id="IPR009057">
    <property type="entry name" value="Homeodomain-like_sf"/>
</dbReference>
<dbReference type="PANTHER" id="PTHR30055">
    <property type="entry name" value="HTH-TYPE TRANSCRIPTIONAL REGULATOR RUTR"/>
    <property type="match status" value="1"/>
</dbReference>
<evidence type="ECO:0000313" key="5">
    <source>
        <dbReference type="Proteomes" id="UP000260351"/>
    </source>
</evidence>
<dbReference type="SUPFAM" id="SSF48498">
    <property type="entry name" value="Tetracyclin repressor-like, C-terminal domain"/>
    <property type="match status" value="1"/>
</dbReference>
<dbReference type="Gene3D" id="1.10.10.60">
    <property type="entry name" value="Homeodomain-like"/>
    <property type="match status" value="1"/>
</dbReference>
<dbReference type="InterPro" id="IPR050109">
    <property type="entry name" value="HTH-type_TetR-like_transc_reg"/>
</dbReference>
<reference evidence="4 5" key="1">
    <citation type="submission" date="2018-08" db="EMBL/GenBank/DDBJ databases">
        <title>Wenzhouxiangella salilacus sp. nov., a novel bacterium isolated from a saline lake in Xinjiang Province, China.</title>
        <authorList>
            <person name="Han S."/>
        </authorList>
    </citation>
    <scope>NUCLEOTIDE SEQUENCE [LARGE SCALE GENOMIC DNA]</scope>
    <source>
        <strain evidence="4 5">XDB06</strain>
    </source>
</reference>
<dbReference type="SUPFAM" id="SSF46689">
    <property type="entry name" value="Homeodomain-like"/>
    <property type="match status" value="1"/>
</dbReference>
<sequence length="215" mass="23333">MPVSAKRKEDSAGGRQRLLEAAAGAFSESGYAASSIAAIARRAGMSKSTVFHHFPSKEALYLAVIGEAVDDFGERLDRYFSASGGVAAALRGFQEEHLRHMARHRQVVRLIMRELQDPALDHRRPLILELLSTNFTRLVRQLESAREAGDIRRTAHCHVAALALFATNAFLFQHAGELAGLPGLGLVERPDEIAKAVIDLIYHGLEPDASNGAAA</sequence>
<feature type="domain" description="HTH tetR-type" evidence="3">
    <location>
        <begin position="12"/>
        <end position="72"/>
    </location>
</feature>
<dbReference type="Pfam" id="PF00440">
    <property type="entry name" value="TetR_N"/>
    <property type="match status" value="1"/>
</dbReference>